<accession>A0A9J6DH78</accession>
<dbReference type="InterPro" id="IPR005135">
    <property type="entry name" value="Endo/exonuclease/phosphatase"/>
</dbReference>
<proteinExistence type="predicted"/>
<evidence type="ECO:0000259" key="1">
    <source>
        <dbReference type="Pfam" id="PF14529"/>
    </source>
</evidence>
<comment type="caution">
    <text evidence="2">The sequence shown here is derived from an EMBL/GenBank/DDBJ whole genome shotgun (WGS) entry which is preliminary data.</text>
</comment>
<dbReference type="PANTHER" id="PTHR33273:SF4">
    <property type="entry name" value="ENDONUCLEASE_EXONUCLEASE_PHOSPHATASE DOMAIN-CONTAINING PROTEIN"/>
    <property type="match status" value="1"/>
</dbReference>
<dbReference type="GO" id="GO:0003824">
    <property type="term" value="F:catalytic activity"/>
    <property type="evidence" value="ECO:0007669"/>
    <property type="project" value="InterPro"/>
</dbReference>
<gene>
    <name evidence="2" type="ORF">HPB51_013947</name>
</gene>
<feature type="domain" description="Endonuclease/exonuclease/phosphatase" evidence="1">
    <location>
        <begin position="13"/>
        <end position="127"/>
    </location>
</feature>
<organism evidence="2 3">
    <name type="scientific">Rhipicephalus microplus</name>
    <name type="common">Cattle tick</name>
    <name type="synonym">Boophilus microplus</name>
    <dbReference type="NCBI Taxonomy" id="6941"/>
    <lineage>
        <taxon>Eukaryota</taxon>
        <taxon>Metazoa</taxon>
        <taxon>Ecdysozoa</taxon>
        <taxon>Arthropoda</taxon>
        <taxon>Chelicerata</taxon>
        <taxon>Arachnida</taxon>
        <taxon>Acari</taxon>
        <taxon>Parasitiformes</taxon>
        <taxon>Ixodida</taxon>
        <taxon>Ixodoidea</taxon>
        <taxon>Ixodidae</taxon>
        <taxon>Rhipicephalinae</taxon>
        <taxon>Rhipicephalus</taxon>
        <taxon>Boophilus</taxon>
    </lineage>
</organism>
<sequence>MEILPHRAVKRSIFVLNVYSPSSDEKRHFNRLLTSVVKMAGDNPLIVAGDFNPRNTEWRYLKSEDKGTKFAESLNALDLKLINILSLPSRRGNSVQRDTMPDLTFTKNVRATWDNLAEYLGSDHCIVEITVENEAKAPTKLKITDSDQFRKIREQKGSTEL</sequence>
<reference evidence="2" key="2">
    <citation type="submission" date="2021-09" db="EMBL/GenBank/DDBJ databases">
        <authorList>
            <person name="Jia N."/>
            <person name="Wang J."/>
            <person name="Shi W."/>
            <person name="Du L."/>
            <person name="Sun Y."/>
            <person name="Zhan W."/>
            <person name="Jiang J."/>
            <person name="Wang Q."/>
            <person name="Zhang B."/>
            <person name="Ji P."/>
            <person name="Sakyi L.B."/>
            <person name="Cui X."/>
            <person name="Yuan T."/>
            <person name="Jiang B."/>
            <person name="Yang W."/>
            <person name="Lam T.T.-Y."/>
            <person name="Chang Q."/>
            <person name="Ding S."/>
            <person name="Wang X."/>
            <person name="Zhu J."/>
            <person name="Ruan X."/>
            <person name="Zhao L."/>
            <person name="Wei J."/>
            <person name="Que T."/>
            <person name="Du C."/>
            <person name="Cheng J."/>
            <person name="Dai P."/>
            <person name="Han X."/>
            <person name="Huang E."/>
            <person name="Gao Y."/>
            <person name="Liu J."/>
            <person name="Shao H."/>
            <person name="Ye R."/>
            <person name="Li L."/>
            <person name="Wei W."/>
            <person name="Wang X."/>
            <person name="Wang C."/>
            <person name="Huo Q."/>
            <person name="Li W."/>
            <person name="Guo W."/>
            <person name="Chen H."/>
            <person name="Chen S."/>
            <person name="Zhou L."/>
            <person name="Zhou L."/>
            <person name="Ni X."/>
            <person name="Tian J."/>
            <person name="Zhou Y."/>
            <person name="Sheng Y."/>
            <person name="Liu T."/>
            <person name="Pan Y."/>
            <person name="Xia L."/>
            <person name="Li J."/>
            <person name="Zhao F."/>
            <person name="Cao W."/>
        </authorList>
    </citation>
    <scope>NUCLEOTIDE SEQUENCE</scope>
    <source>
        <strain evidence="2">Rmic-2018</strain>
        <tissue evidence="2">Larvae</tissue>
    </source>
</reference>
<dbReference type="InterPro" id="IPR036691">
    <property type="entry name" value="Endo/exonu/phosph_ase_sf"/>
</dbReference>
<evidence type="ECO:0000313" key="3">
    <source>
        <dbReference type="Proteomes" id="UP000821866"/>
    </source>
</evidence>
<keyword evidence="3" id="KW-1185">Reference proteome</keyword>
<dbReference type="Proteomes" id="UP000821866">
    <property type="component" value="Chromosome 7"/>
</dbReference>
<protein>
    <recommendedName>
        <fullName evidence="1">Endonuclease/exonuclease/phosphatase domain-containing protein</fullName>
    </recommendedName>
</protein>
<name>A0A9J6DH78_RHIMP</name>
<reference evidence="2" key="1">
    <citation type="journal article" date="2020" name="Cell">
        <title>Large-Scale Comparative Analyses of Tick Genomes Elucidate Their Genetic Diversity and Vector Capacities.</title>
        <authorList>
            <consortium name="Tick Genome and Microbiome Consortium (TIGMIC)"/>
            <person name="Jia N."/>
            <person name="Wang J."/>
            <person name="Shi W."/>
            <person name="Du L."/>
            <person name="Sun Y."/>
            <person name="Zhan W."/>
            <person name="Jiang J.F."/>
            <person name="Wang Q."/>
            <person name="Zhang B."/>
            <person name="Ji P."/>
            <person name="Bell-Sakyi L."/>
            <person name="Cui X.M."/>
            <person name="Yuan T.T."/>
            <person name="Jiang B.G."/>
            <person name="Yang W.F."/>
            <person name="Lam T.T."/>
            <person name="Chang Q.C."/>
            <person name="Ding S.J."/>
            <person name="Wang X.J."/>
            <person name="Zhu J.G."/>
            <person name="Ruan X.D."/>
            <person name="Zhao L."/>
            <person name="Wei J.T."/>
            <person name="Ye R.Z."/>
            <person name="Que T.C."/>
            <person name="Du C.H."/>
            <person name="Zhou Y.H."/>
            <person name="Cheng J.X."/>
            <person name="Dai P.F."/>
            <person name="Guo W.B."/>
            <person name="Han X.H."/>
            <person name="Huang E.J."/>
            <person name="Li L.F."/>
            <person name="Wei W."/>
            <person name="Gao Y.C."/>
            <person name="Liu J.Z."/>
            <person name="Shao H.Z."/>
            <person name="Wang X."/>
            <person name="Wang C.C."/>
            <person name="Yang T.C."/>
            <person name="Huo Q.B."/>
            <person name="Li W."/>
            <person name="Chen H.Y."/>
            <person name="Chen S.E."/>
            <person name="Zhou L.G."/>
            <person name="Ni X.B."/>
            <person name="Tian J.H."/>
            <person name="Sheng Y."/>
            <person name="Liu T."/>
            <person name="Pan Y.S."/>
            <person name="Xia L.Y."/>
            <person name="Li J."/>
            <person name="Zhao F."/>
            <person name="Cao W.C."/>
        </authorList>
    </citation>
    <scope>NUCLEOTIDE SEQUENCE</scope>
    <source>
        <strain evidence="2">Rmic-2018</strain>
    </source>
</reference>
<dbReference type="AlphaFoldDB" id="A0A9J6DH78"/>
<dbReference type="EMBL" id="JABSTU010000009">
    <property type="protein sequence ID" value="KAH8021272.1"/>
    <property type="molecule type" value="Genomic_DNA"/>
</dbReference>
<dbReference type="SUPFAM" id="SSF56219">
    <property type="entry name" value="DNase I-like"/>
    <property type="match status" value="1"/>
</dbReference>
<dbReference type="Gene3D" id="3.60.10.10">
    <property type="entry name" value="Endonuclease/exonuclease/phosphatase"/>
    <property type="match status" value="1"/>
</dbReference>
<dbReference type="PANTHER" id="PTHR33273">
    <property type="entry name" value="DOMAIN-CONTAINING PROTEIN, PUTATIVE-RELATED"/>
    <property type="match status" value="1"/>
</dbReference>
<evidence type="ECO:0000313" key="2">
    <source>
        <dbReference type="EMBL" id="KAH8021272.1"/>
    </source>
</evidence>
<dbReference type="Pfam" id="PF14529">
    <property type="entry name" value="Exo_endo_phos_2"/>
    <property type="match status" value="1"/>
</dbReference>